<feature type="domain" description="PRD" evidence="8">
    <location>
        <begin position="298"/>
        <end position="405"/>
    </location>
</feature>
<evidence type="ECO:0000259" key="8">
    <source>
        <dbReference type="PROSITE" id="PS51372"/>
    </source>
</evidence>
<evidence type="ECO:0000256" key="3">
    <source>
        <dbReference type="ARBA" id="ARBA00023015"/>
    </source>
</evidence>
<dbReference type="RefSeq" id="WP_171715773.1">
    <property type="nucleotide sequence ID" value="NZ_WHOB01000012.1"/>
</dbReference>
<keyword evidence="2" id="KW-0677">Repeat</keyword>
<dbReference type="Gene3D" id="3.40.50.2300">
    <property type="match status" value="1"/>
</dbReference>
<feature type="domain" description="PRD" evidence="8">
    <location>
        <begin position="189"/>
        <end position="293"/>
    </location>
</feature>
<dbReference type="Gene3D" id="1.10.10.10">
    <property type="entry name" value="Winged helix-like DNA-binding domain superfamily/Winged helix DNA-binding domain"/>
    <property type="match status" value="2"/>
</dbReference>
<dbReference type="InterPro" id="IPR013011">
    <property type="entry name" value="PTS_EIIB_2"/>
</dbReference>
<dbReference type="Gene3D" id="1.10.1790.10">
    <property type="entry name" value="PRD domain"/>
    <property type="match status" value="2"/>
</dbReference>
<accession>A0ABX1YC33</accession>
<dbReference type="PANTHER" id="PTHR30185">
    <property type="entry name" value="CRYPTIC BETA-GLUCOSIDE BGL OPERON ANTITERMINATOR"/>
    <property type="match status" value="1"/>
</dbReference>
<dbReference type="SUPFAM" id="SSF63520">
    <property type="entry name" value="PTS-regulatory domain, PRD"/>
    <property type="match status" value="2"/>
</dbReference>
<evidence type="ECO:0000259" key="6">
    <source>
        <dbReference type="PROSITE" id="PS51094"/>
    </source>
</evidence>
<dbReference type="InterPro" id="IPR016152">
    <property type="entry name" value="PTrfase/Anion_transptr"/>
</dbReference>
<dbReference type="SUPFAM" id="SSF55804">
    <property type="entry name" value="Phoshotransferase/anion transport protein"/>
    <property type="match status" value="1"/>
</dbReference>
<keyword evidence="3" id="KW-0805">Transcription regulation</keyword>
<comment type="caution">
    <text evidence="9">The sequence shown here is derived from an EMBL/GenBank/DDBJ whole genome shotgun (WGS) entry which is preliminary data.</text>
</comment>
<dbReference type="EMBL" id="WHOB01000012">
    <property type="protein sequence ID" value="NOU77483.1"/>
    <property type="molecule type" value="Genomic_DNA"/>
</dbReference>
<keyword evidence="5" id="KW-0804">Transcription</keyword>
<dbReference type="Gene3D" id="3.40.930.10">
    <property type="entry name" value="Mannitol-specific EII, Chain A"/>
    <property type="match status" value="1"/>
</dbReference>
<sequence length="640" mass="73988">MGSRVSKRQKDILLVLSGTKDTITAEMIAKELGVSDRTVRNELKAIQADCRHLGVVIESVRGLGYKLQVTDPALYAENFSQLVIEKKEEYDQFLDQDGRVLYLLKVLLLSKKEIKIEQFEDKIYVSKSTIQNDLKKVREYLSKHQLKLVYRPHYGIMVEGDEYKKRLCLSEYFYHNFRGRRIQKDSSPLLDQQLYVTIKDIIIKKINEYTLNISDMSLENLATHIAIACKRIEQGFIIEHFKEPFDSGHAFEKKVAEELIIDVQAYTHLQFPDSEIDYIIVHLLGTRLLQENKLSELSWYEEVNSIVQRMIKRLDMELNWDFHQDYEFSQALTLHLRAAINRLRFRMNIRNPLLDEIKLRHPGAFEAGVVASRVLEEYTGIEPGEHEIAYIALHIGVALERKKSKQKKIKRVIIVCASGLGSAHLLAFRIKQLFSSELEIVDIINYYNLLQYDMSSIDLIISTIPIKENLSVPIEVVNTFLNEEDVEELRKKLLSGENKAAVYLHPSRIFMNLALDTKEKVIGFLGDELYKRGLVPENYTQLVLEREEFAPTCFGNLVAIPHPISPVTDETFWTICTLQSPIDWHNNQMVQVVVLLNIQKEPGKNLEEMYKVLIQVIENKTIVQNMIKSKSVAALMGEFN</sequence>
<organism evidence="9 10">
    <name type="scientific">Paenibacillus phytohabitans</name>
    <dbReference type="NCBI Taxonomy" id="2654978"/>
    <lineage>
        <taxon>Bacteria</taxon>
        <taxon>Bacillati</taxon>
        <taxon>Bacillota</taxon>
        <taxon>Bacilli</taxon>
        <taxon>Bacillales</taxon>
        <taxon>Paenibacillaceae</taxon>
        <taxon>Paenibacillus</taxon>
    </lineage>
</organism>
<evidence type="ECO:0000259" key="7">
    <source>
        <dbReference type="PROSITE" id="PS51099"/>
    </source>
</evidence>
<dbReference type="InterPro" id="IPR013196">
    <property type="entry name" value="HTH_11"/>
</dbReference>
<keyword evidence="10" id="KW-1185">Reference proteome</keyword>
<feature type="domain" description="PTS EIIA type-2" evidence="6">
    <location>
        <begin position="502"/>
        <end position="640"/>
    </location>
</feature>
<dbReference type="PROSITE" id="PS51094">
    <property type="entry name" value="PTS_EIIA_TYPE_2"/>
    <property type="match status" value="1"/>
</dbReference>
<dbReference type="SUPFAM" id="SSF52794">
    <property type="entry name" value="PTS system IIB component-like"/>
    <property type="match status" value="1"/>
</dbReference>
<evidence type="ECO:0000256" key="5">
    <source>
        <dbReference type="ARBA" id="ARBA00023163"/>
    </source>
</evidence>
<dbReference type="PANTHER" id="PTHR30185:SF13">
    <property type="entry name" value="LICABCH OPERON REGULATOR-RELATED"/>
    <property type="match status" value="1"/>
</dbReference>
<dbReference type="InterPro" id="IPR002178">
    <property type="entry name" value="PTS_EIIA_type-2_dom"/>
</dbReference>
<dbReference type="Pfam" id="PF00359">
    <property type="entry name" value="PTS_EIIA_2"/>
    <property type="match status" value="1"/>
</dbReference>
<dbReference type="PROSITE" id="PS51099">
    <property type="entry name" value="PTS_EIIB_TYPE_2"/>
    <property type="match status" value="1"/>
</dbReference>
<dbReference type="InterPro" id="IPR007737">
    <property type="entry name" value="Mga_HTH"/>
</dbReference>
<evidence type="ECO:0000256" key="1">
    <source>
        <dbReference type="ARBA" id="ARBA00022679"/>
    </source>
</evidence>
<protein>
    <submittedName>
        <fullName evidence="9">PRD domain-containing protein</fullName>
    </submittedName>
</protein>
<dbReference type="InterPro" id="IPR011608">
    <property type="entry name" value="PRD"/>
</dbReference>
<dbReference type="InterPro" id="IPR036095">
    <property type="entry name" value="PTS_EIIB-like_sf"/>
</dbReference>
<name>A0ABX1YC33_9BACL</name>
<evidence type="ECO:0000256" key="2">
    <source>
        <dbReference type="ARBA" id="ARBA00022737"/>
    </source>
</evidence>
<dbReference type="Pfam" id="PF05043">
    <property type="entry name" value="Mga"/>
    <property type="match status" value="1"/>
</dbReference>
<dbReference type="PROSITE" id="PS51372">
    <property type="entry name" value="PRD_2"/>
    <property type="match status" value="2"/>
</dbReference>
<gene>
    <name evidence="9" type="ORF">GC101_01175</name>
</gene>
<evidence type="ECO:0000313" key="10">
    <source>
        <dbReference type="Proteomes" id="UP000596857"/>
    </source>
</evidence>
<dbReference type="SUPFAM" id="SSF46785">
    <property type="entry name" value="Winged helix' DNA-binding domain"/>
    <property type="match status" value="1"/>
</dbReference>
<dbReference type="InterPro" id="IPR050661">
    <property type="entry name" value="BglG_antiterminators"/>
</dbReference>
<reference evidence="9 10" key="1">
    <citation type="submission" date="2019-10" db="EMBL/GenBank/DDBJ databases">
        <title>Description of Paenibacillus terricola sp. nov.</title>
        <authorList>
            <person name="Carlier A."/>
            <person name="Qi S."/>
        </authorList>
    </citation>
    <scope>NUCLEOTIDE SEQUENCE [LARGE SCALE GENOMIC DNA]</scope>
    <source>
        <strain evidence="9 10">LMG 31459</strain>
    </source>
</reference>
<dbReference type="Pfam" id="PF08279">
    <property type="entry name" value="HTH_11"/>
    <property type="match status" value="1"/>
</dbReference>
<dbReference type="Pfam" id="PF00874">
    <property type="entry name" value="PRD"/>
    <property type="match status" value="2"/>
</dbReference>
<dbReference type="CDD" id="cd05568">
    <property type="entry name" value="PTS_IIB_bgl_like"/>
    <property type="match status" value="1"/>
</dbReference>
<proteinExistence type="predicted"/>
<dbReference type="InterPro" id="IPR036634">
    <property type="entry name" value="PRD_sf"/>
</dbReference>
<keyword evidence="1" id="KW-0808">Transferase</keyword>
<evidence type="ECO:0000313" key="9">
    <source>
        <dbReference type="EMBL" id="NOU77483.1"/>
    </source>
</evidence>
<evidence type="ECO:0000256" key="4">
    <source>
        <dbReference type="ARBA" id="ARBA00023159"/>
    </source>
</evidence>
<dbReference type="InterPro" id="IPR036390">
    <property type="entry name" value="WH_DNA-bd_sf"/>
</dbReference>
<dbReference type="Proteomes" id="UP000596857">
    <property type="component" value="Unassembled WGS sequence"/>
</dbReference>
<keyword evidence="4" id="KW-0010">Activator</keyword>
<dbReference type="InterPro" id="IPR036388">
    <property type="entry name" value="WH-like_DNA-bd_sf"/>
</dbReference>
<feature type="domain" description="PTS EIIB type-2" evidence="7">
    <location>
        <begin position="410"/>
        <end position="501"/>
    </location>
</feature>